<protein>
    <submittedName>
        <fullName evidence="1">Uncharacterized protein</fullName>
    </submittedName>
</protein>
<accession>A0A1G6Y621</accession>
<dbReference type="OrthoDB" id="3540409at2"/>
<evidence type="ECO:0000313" key="2">
    <source>
        <dbReference type="Proteomes" id="UP000198949"/>
    </source>
</evidence>
<keyword evidence="2" id="KW-1185">Reference proteome</keyword>
<dbReference type="EMBL" id="FNAD01000008">
    <property type="protein sequence ID" value="SDD85045.1"/>
    <property type="molecule type" value="Genomic_DNA"/>
</dbReference>
<proteinExistence type="predicted"/>
<sequence length="138" mass="15995">MPRRPPARVRAQQPRRLSPWRATFLPRIPGASGALQAAVVRLEHADARLTPGDIAQAFTQWRRWVHRPVRQLSTGAGSCPCPSCGTWSREVLERTAHRLPPRQARELRRLLEPLDERFLSRTVPVPARFEHRWWAYRA</sequence>
<organism evidence="1 2">
    <name type="scientific">Glycomyces harbinensis</name>
    <dbReference type="NCBI Taxonomy" id="58114"/>
    <lineage>
        <taxon>Bacteria</taxon>
        <taxon>Bacillati</taxon>
        <taxon>Actinomycetota</taxon>
        <taxon>Actinomycetes</taxon>
        <taxon>Glycomycetales</taxon>
        <taxon>Glycomycetaceae</taxon>
        <taxon>Glycomyces</taxon>
    </lineage>
</organism>
<dbReference type="RefSeq" id="WP_091036422.1">
    <property type="nucleotide sequence ID" value="NZ_FNAD01000008.1"/>
</dbReference>
<reference evidence="2" key="1">
    <citation type="submission" date="2016-10" db="EMBL/GenBank/DDBJ databases">
        <authorList>
            <person name="Varghese N."/>
            <person name="Submissions S."/>
        </authorList>
    </citation>
    <scope>NUCLEOTIDE SEQUENCE [LARGE SCALE GENOMIC DNA]</scope>
    <source>
        <strain evidence="2">CGMCC 4.3516</strain>
    </source>
</reference>
<gene>
    <name evidence="1" type="ORF">SAMN05216270_108119</name>
</gene>
<dbReference type="AlphaFoldDB" id="A0A1G6Y621"/>
<dbReference type="Proteomes" id="UP000198949">
    <property type="component" value="Unassembled WGS sequence"/>
</dbReference>
<name>A0A1G6Y621_9ACTN</name>
<evidence type="ECO:0000313" key="1">
    <source>
        <dbReference type="EMBL" id="SDD85045.1"/>
    </source>
</evidence>